<dbReference type="EMBL" id="QKUF01000026">
    <property type="protein sequence ID" value="PZW23443.1"/>
    <property type="molecule type" value="Genomic_DNA"/>
</dbReference>
<sequence>MSNYHSHSGMGSSSTGGNGYNPRRERATHPTGQLTGGSERFSYSSSPFDFEEMLESLRELFEHDRQVASQPDSSRCGICYLYFPLSELHYRDEGFYVCPECEQALGKQSVQILRKQQKL</sequence>
<feature type="region of interest" description="Disordered" evidence="1">
    <location>
        <begin position="1"/>
        <end position="41"/>
    </location>
</feature>
<keyword evidence="3" id="KW-1185">Reference proteome</keyword>
<evidence type="ECO:0000313" key="2">
    <source>
        <dbReference type="EMBL" id="PZW23443.1"/>
    </source>
</evidence>
<proteinExistence type="predicted"/>
<comment type="caution">
    <text evidence="2">The sequence shown here is derived from an EMBL/GenBank/DDBJ whole genome shotgun (WGS) entry which is preliminary data.</text>
</comment>
<dbReference type="Proteomes" id="UP000248806">
    <property type="component" value="Unassembled WGS sequence"/>
</dbReference>
<organism evidence="2 3">
    <name type="scientific">Thermosporothrix hazakensis</name>
    <dbReference type="NCBI Taxonomy" id="644383"/>
    <lineage>
        <taxon>Bacteria</taxon>
        <taxon>Bacillati</taxon>
        <taxon>Chloroflexota</taxon>
        <taxon>Ktedonobacteria</taxon>
        <taxon>Ktedonobacterales</taxon>
        <taxon>Thermosporotrichaceae</taxon>
        <taxon>Thermosporothrix</taxon>
    </lineage>
</organism>
<gene>
    <name evidence="2" type="ORF">EI42_05065</name>
</gene>
<reference evidence="2 3" key="1">
    <citation type="submission" date="2018-06" db="EMBL/GenBank/DDBJ databases">
        <title>Genomic Encyclopedia of Archaeal and Bacterial Type Strains, Phase II (KMG-II): from individual species to whole genera.</title>
        <authorList>
            <person name="Goeker M."/>
        </authorList>
    </citation>
    <scope>NUCLEOTIDE SEQUENCE [LARGE SCALE GENOMIC DNA]</scope>
    <source>
        <strain evidence="2 3">ATCC BAA-1881</strain>
    </source>
</reference>
<protein>
    <submittedName>
        <fullName evidence="2">Uncharacterized protein</fullName>
    </submittedName>
</protein>
<evidence type="ECO:0000313" key="3">
    <source>
        <dbReference type="Proteomes" id="UP000248806"/>
    </source>
</evidence>
<feature type="compositionally biased region" description="Low complexity" evidence="1">
    <location>
        <begin position="1"/>
        <end position="13"/>
    </location>
</feature>
<accession>A0A326UCW8</accession>
<dbReference type="AlphaFoldDB" id="A0A326UCW8"/>
<dbReference type="OrthoDB" id="162301at2"/>
<name>A0A326UCW8_THEHA</name>
<dbReference type="RefSeq" id="WP_137686143.1">
    <property type="nucleotide sequence ID" value="NZ_BIFX01000001.1"/>
</dbReference>
<evidence type="ECO:0000256" key="1">
    <source>
        <dbReference type="SAM" id="MobiDB-lite"/>
    </source>
</evidence>